<dbReference type="AlphaFoldDB" id="A0A2C9CQF6"/>
<dbReference type="PANTHER" id="PTHR43364:SF4">
    <property type="entry name" value="NAD(P)-LINKED OXIDOREDUCTASE SUPERFAMILY PROTEIN"/>
    <property type="match status" value="1"/>
</dbReference>
<gene>
    <name evidence="3" type="ORF">SAMN06273572_10291</name>
</gene>
<name>A0A2C9CQF6_9RHOB</name>
<dbReference type="Proteomes" id="UP000220034">
    <property type="component" value="Unassembled WGS sequence"/>
</dbReference>
<dbReference type="Pfam" id="PF00248">
    <property type="entry name" value="Aldo_ket_red"/>
    <property type="match status" value="1"/>
</dbReference>
<evidence type="ECO:0000313" key="3">
    <source>
        <dbReference type="EMBL" id="SOH93415.1"/>
    </source>
</evidence>
<evidence type="ECO:0000313" key="4">
    <source>
        <dbReference type="Proteomes" id="UP000220034"/>
    </source>
</evidence>
<dbReference type="CDD" id="cd19094">
    <property type="entry name" value="AKR_Tas-like"/>
    <property type="match status" value="1"/>
</dbReference>
<dbReference type="OrthoDB" id="9803483at2"/>
<dbReference type="InterPro" id="IPR023210">
    <property type="entry name" value="NADP_OxRdtase_dom"/>
</dbReference>
<dbReference type="PANTHER" id="PTHR43364">
    <property type="entry name" value="NADH-SPECIFIC METHYLGLYOXAL REDUCTASE-RELATED"/>
    <property type="match status" value="1"/>
</dbReference>
<dbReference type="InterPro" id="IPR050523">
    <property type="entry name" value="AKR_Detox_Biosynth"/>
</dbReference>
<dbReference type="InterPro" id="IPR036812">
    <property type="entry name" value="NAD(P)_OxRdtase_dom_sf"/>
</dbReference>
<accession>A0A2C9CQF6</accession>
<sequence>MKRNRLGTSDLDVSEICLGSMTWGTQNTEAEGHAQIDRALERGVNFIDTAEMYPTTPLSAETCTRTEQIIGSWVAKSGRRDDVILATKIVGKGFDKMRDAGAITPELIDLAVDGSRKRLHADTIDLYQLHWPNRGHFHFRRQWRYDPTGQDRAEVRDDLRRTLEALSNQVEKGNIRYIGVSNDTTWGIAKMLEIAREEGFPRVVSTQNEYSLMYRHHDTDLAELSHHEQVGLLSYSPIACGLLSGKYSGNAIPKGSRRDVSSPDLGGRMSETCLQAADDYVALARAHCLDPVQMALAFCLGRPFMASTIIGATSLEQLDIALGSADVTLSDEVLDGIDKLHRKWPFPY</sequence>
<evidence type="ECO:0000256" key="1">
    <source>
        <dbReference type="ARBA" id="ARBA00023002"/>
    </source>
</evidence>
<evidence type="ECO:0000259" key="2">
    <source>
        <dbReference type="Pfam" id="PF00248"/>
    </source>
</evidence>
<keyword evidence="4" id="KW-1185">Reference proteome</keyword>
<proteinExistence type="predicted"/>
<protein>
    <submittedName>
        <fullName evidence="3">Predicted oxidoreductase</fullName>
    </submittedName>
</protein>
<organism evidence="3 4">
    <name type="scientific">Pontivivens marinum</name>
    <dbReference type="NCBI Taxonomy" id="1690039"/>
    <lineage>
        <taxon>Bacteria</taxon>
        <taxon>Pseudomonadati</taxon>
        <taxon>Pseudomonadota</taxon>
        <taxon>Alphaproteobacteria</taxon>
        <taxon>Rhodobacterales</taxon>
        <taxon>Paracoccaceae</taxon>
        <taxon>Pontivivens</taxon>
    </lineage>
</organism>
<dbReference type="RefSeq" id="WP_097929001.1">
    <property type="nucleotide sequence ID" value="NZ_OCTN01000002.1"/>
</dbReference>
<feature type="domain" description="NADP-dependent oxidoreductase" evidence="2">
    <location>
        <begin position="15"/>
        <end position="340"/>
    </location>
</feature>
<reference evidence="4" key="1">
    <citation type="submission" date="2017-09" db="EMBL/GenBank/DDBJ databases">
        <authorList>
            <person name="Varghese N."/>
            <person name="Submissions S."/>
        </authorList>
    </citation>
    <scope>NUCLEOTIDE SEQUENCE [LARGE SCALE GENOMIC DNA]</scope>
    <source>
        <strain evidence="4">C7</strain>
    </source>
</reference>
<dbReference type="GO" id="GO:0016491">
    <property type="term" value="F:oxidoreductase activity"/>
    <property type="evidence" value="ECO:0007669"/>
    <property type="project" value="UniProtKB-KW"/>
</dbReference>
<dbReference type="SUPFAM" id="SSF51430">
    <property type="entry name" value="NAD(P)-linked oxidoreductase"/>
    <property type="match status" value="1"/>
</dbReference>
<dbReference type="EMBL" id="OCTN01000002">
    <property type="protein sequence ID" value="SOH93415.1"/>
    <property type="molecule type" value="Genomic_DNA"/>
</dbReference>
<dbReference type="Gene3D" id="3.20.20.100">
    <property type="entry name" value="NADP-dependent oxidoreductase domain"/>
    <property type="match status" value="1"/>
</dbReference>
<keyword evidence="1" id="KW-0560">Oxidoreductase</keyword>